<reference evidence="1" key="1">
    <citation type="journal article" date="2014" name="Front. Microbiol.">
        <title>High frequency of phylogenetically diverse reductive dehalogenase-homologous genes in deep subseafloor sedimentary metagenomes.</title>
        <authorList>
            <person name="Kawai M."/>
            <person name="Futagami T."/>
            <person name="Toyoda A."/>
            <person name="Takaki Y."/>
            <person name="Nishi S."/>
            <person name="Hori S."/>
            <person name="Arai W."/>
            <person name="Tsubouchi T."/>
            <person name="Morono Y."/>
            <person name="Uchiyama I."/>
            <person name="Ito T."/>
            <person name="Fujiyama A."/>
            <person name="Inagaki F."/>
            <person name="Takami H."/>
        </authorList>
    </citation>
    <scope>NUCLEOTIDE SEQUENCE</scope>
    <source>
        <strain evidence="1">Expedition CK06-06</strain>
    </source>
</reference>
<name>X0SJQ4_9ZZZZ</name>
<comment type="caution">
    <text evidence="1">The sequence shown here is derived from an EMBL/GenBank/DDBJ whole genome shotgun (WGS) entry which is preliminary data.</text>
</comment>
<accession>X0SJQ4</accession>
<protein>
    <submittedName>
        <fullName evidence="1">Uncharacterized protein</fullName>
    </submittedName>
</protein>
<dbReference type="AlphaFoldDB" id="X0SJQ4"/>
<proteinExistence type="predicted"/>
<sequence>MLLIFILPLQAATGLAAAAPFIGLGLAVVGSGLSFIQSAKQRRLAQQAADEAEVAINNARVIASKNVAEQAQIPIQAYEQGFRQRQVLQKDIMNSLQGADTRSLAAGVGGVAQAGMQAQQRQQATQEQALAERQNAIIEG</sequence>
<dbReference type="EMBL" id="BARS01008613">
    <property type="protein sequence ID" value="GAF81318.1"/>
    <property type="molecule type" value="Genomic_DNA"/>
</dbReference>
<feature type="non-terminal residue" evidence="1">
    <location>
        <position position="140"/>
    </location>
</feature>
<gene>
    <name evidence="1" type="ORF">S01H1_16379</name>
</gene>
<organism evidence="1">
    <name type="scientific">marine sediment metagenome</name>
    <dbReference type="NCBI Taxonomy" id="412755"/>
    <lineage>
        <taxon>unclassified sequences</taxon>
        <taxon>metagenomes</taxon>
        <taxon>ecological metagenomes</taxon>
    </lineage>
</organism>
<evidence type="ECO:0000313" key="1">
    <source>
        <dbReference type="EMBL" id="GAF81318.1"/>
    </source>
</evidence>